<comment type="caution">
    <text evidence="2">The sequence shown here is derived from an EMBL/GenBank/DDBJ whole genome shotgun (WGS) entry which is preliminary data.</text>
</comment>
<dbReference type="AlphaFoldDB" id="A0A3D8Q5J2"/>
<name>A0A3D8Q5J2_9EURO</name>
<proteinExistence type="predicted"/>
<reference evidence="2 3" key="1">
    <citation type="journal article" date="2018" name="IMA Fungus">
        <title>IMA Genome-F 9: Draft genome sequence of Annulohypoxylon stygium, Aspergillus mulundensis, Berkeleyomyces basicola (syn. Thielaviopsis basicola), Ceratocystis smalleyi, two Cercospora beticola strains, Coleophoma cylindrospora, Fusarium fracticaudum, Phialophora cf. hyalina, and Morchella septimelata.</title>
        <authorList>
            <person name="Wingfield B.D."/>
            <person name="Bills G.F."/>
            <person name="Dong Y."/>
            <person name="Huang W."/>
            <person name="Nel W.J."/>
            <person name="Swalarsk-Parry B.S."/>
            <person name="Vaghefi N."/>
            <person name="Wilken P.M."/>
            <person name="An Z."/>
            <person name="de Beer Z.W."/>
            <person name="De Vos L."/>
            <person name="Chen L."/>
            <person name="Duong T.A."/>
            <person name="Gao Y."/>
            <person name="Hammerbacher A."/>
            <person name="Kikkert J.R."/>
            <person name="Li Y."/>
            <person name="Li H."/>
            <person name="Li K."/>
            <person name="Li Q."/>
            <person name="Liu X."/>
            <person name="Ma X."/>
            <person name="Naidoo K."/>
            <person name="Pethybridge S.J."/>
            <person name="Sun J."/>
            <person name="Steenkamp E.T."/>
            <person name="van der Nest M.A."/>
            <person name="van Wyk S."/>
            <person name="Wingfield M.J."/>
            <person name="Xiong C."/>
            <person name="Yue Q."/>
            <person name="Zhang X."/>
        </authorList>
    </citation>
    <scope>NUCLEOTIDE SEQUENCE [LARGE SCALE GENOMIC DNA]</scope>
    <source>
        <strain evidence="2 3">DSM 5745</strain>
    </source>
</reference>
<dbReference type="GeneID" id="38121938"/>
<dbReference type="STRING" id="1810919.A0A3D8Q5J2"/>
<feature type="compositionally biased region" description="Basic residues" evidence="1">
    <location>
        <begin position="170"/>
        <end position="179"/>
    </location>
</feature>
<feature type="compositionally biased region" description="Polar residues" evidence="1">
    <location>
        <begin position="189"/>
        <end position="201"/>
    </location>
</feature>
<protein>
    <submittedName>
        <fullName evidence="2">Uncharacterized protein</fullName>
    </submittedName>
</protein>
<dbReference type="Proteomes" id="UP000256690">
    <property type="component" value="Unassembled WGS sequence"/>
</dbReference>
<sequence length="663" mass="71911">MDEAAAAAAAAVAECKRKLQEIDLGTVRREKISTGSENISTGGHISREASLHYKQHLELSRRSNVRGSEEQQLAEKNKPLLEAWASEKTDDTEDLEHLDPLLDGQLHRLKLLDELRGGSAHGQRLPDRSQGHYTPVFHDGEIQNPSASNRAANRVFSAPATHSNGYPGKSTKHKLKAQSRRAQDPALDRNNTVNSAYNQSFPAPANPPGRSAHTAPNPKVKTRRPPLSYSGVCDPAEFLKAADDLTRGGEQSLFTQTTKAQVQPKAADRGAESSCLAPRSPNVGKPQDRKDITRLTAPTIPEDETGPENPVGTLVDFDCAMDSGPAPSPALQELEGLDFTQSSELQSTQSSPLEIDTVSMDEILAKEIEKVYKLIECTPLSDKNLSALIALKEKLETCLQKLRVPQRDTVQGQQLLTSPGLEPEQSKTIAPTKVPEAVSPVVESTPTHSRNTSYSRASTSPCQSRLNAQARKFTPNANPFSKYRSPCHSTSDSSVSLQRRPSDEVTAPESESVLSDGTAVPAIADTPLPEPHSPVLNLIYSNPLLYGPFHLYGDHLLPGQQRLTPPSAVAPTYSGTADSIYAPKASKQSTPTFAKPPPTKPVKIVDPKTLVSKSPNCASPAQSAEPAKDGLTLQPRKTKQKKPQQISLQESMYAPRYTDPKWL</sequence>
<evidence type="ECO:0000313" key="3">
    <source>
        <dbReference type="Proteomes" id="UP000256690"/>
    </source>
</evidence>
<evidence type="ECO:0000256" key="1">
    <source>
        <dbReference type="SAM" id="MobiDB-lite"/>
    </source>
</evidence>
<dbReference type="OrthoDB" id="5372553at2759"/>
<dbReference type="RefSeq" id="XP_026597855.1">
    <property type="nucleotide sequence ID" value="XM_026753584.1"/>
</dbReference>
<keyword evidence="3" id="KW-1185">Reference proteome</keyword>
<evidence type="ECO:0000313" key="2">
    <source>
        <dbReference type="EMBL" id="RDW57086.1"/>
    </source>
</evidence>
<accession>A0A3D8Q5J2</accession>
<feature type="region of interest" description="Disordered" evidence="1">
    <location>
        <begin position="584"/>
        <end position="663"/>
    </location>
</feature>
<feature type="compositionally biased region" description="Polar residues" evidence="1">
    <location>
        <begin position="442"/>
        <end position="467"/>
    </location>
</feature>
<feature type="region of interest" description="Disordered" evidence="1">
    <location>
        <begin position="252"/>
        <end position="310"/>
    </location>
</feature>
<feature type="region of interest" description="Disordered" evidence="1">
    <location>
        <begin position="118"/>
        <end position="230"/>
    </location>
</feature>
<feature type="region of interest" description="Disordered" evidence="1">
    <location>
        <begin position="61"/>
        <end position="80"/>
    </location>
</feature>
<feature type="region of interest" description="Disordered" evidence="1">
    <location>
        <begin position="410"/>
        <end position="515"/>
    </location>
</feature>
<organism evidence="2 3">
    <name type="scientific">Aspergillus mulundensis</name>
    <dbReference type="NCBI Taxonomy" id="1810919"/>
    <lineage>
        <taxon>Eukaryota</taxon>
        <taxon>Fungi</taxon>
        <taxon>Dikarya</taxon>
        <taxon>Ascomycota</taxon>
        <taxon>Pezizomycotina</taxon>
        <taxon>Eurotiomycetes</taxon>
        <taxon>Eurotiomycetidae</taxon>
        <taxon>Eurotiales</taxon>
        <taxon>Aspergillaceae</taxon>
        <taxon>Aspergillus</taxon>
        <taxon>Aspergillus subgen. Nidulantes</taxon>
    </lineage>
</organism>
<feature type="compositionally biased region" description="Polar residues" evidence="1">
    <location>
        <begin position="487"/>
        <end position="499"/>
    </location>
</feature>
<feature type="compositionally biased region" description="Polar residues" evidence="1">
    <location>
        <begin position="611"/>
        <end position="622"/>
    </location>
</feature>
<gene>
    <name evidence="2" type="ORF">DSM5745_11568</name>
</gene>
<dbReference type="EMBL" id="PVWQ01000032">
    <property type="protein sequence ID" value="RDW57086.1"/>
    <property type="molecule type" value="Genomic_DNA"/>
</dbReference>
<feature type="compositionally biased region" description="Polar residues" evidence="1">
    <location>
        <begin position="252"/>
        <end position="261"/>
    </location>
</feature>